<dbReference type="HOGENOM" id="CLU_1337270_0_0_1"/>
<dbReference type="RefSeq" id="XP_040634179.1">
    <property type="nucleotide sequence ID" value="XM_040778228.1"/>
</dbReference>
<name>A0A017S1I9_ASPRC</name>
<evidence type="ECO:0000313" key="2">
    <source>
        <dbReference type="Proteomes" id="UP000019804"/>
    </source>
</evidence>
<keyword evidence="2" id="KW-1185">Reference proteome</keyword>
<dbReference type="AlphaFoldDB" id="A0A017S1I9"/>
<dbReference type="Proteomes" id="UP000019804">
    <property type="component" value="Unassembled WGS sequence"/>
</dbReference>
<organism evidence="1 2">
    <name type="scientific">Aspergillus ruber (strain CBS 135680)</name>
    <dbReference type="NCBI Taxonomy" id="1388766"/>
    <lineage>
        <taxon>Eukaryota</taxon>
        <taxon>Fungi</taxon>
        <taxon>Dikarya</taxon>
        <taxon>Ascomycota</taxon>
        <taxon>Pezizomycotina</taxon>
        <taxon>Eurotiomycetes</taxon>
        <taxon>Eurotiomycetidae</taxon>
        <taxon>Eurotiales</taxon>
        <taxon>Aspergillaceae</taxon>
        <taxon>Aspergillus</taxon>
        <taxon>Aspergillus subgen. Aspergillus</taxon>
    </lineage>
</organism>
<accession>A0A017S1I9</accession>
<dbReference type="EMBL" id="KK088458">
    <property type="protein sequence ID" value="EYE90489.1"/>
    <property type="molecule type" value="Genomic_DNA"/>
</dbReference>
<evidence type="ECO:0000313" key="1">
    <source>
        <dbReference type="EMBL" id="EYE90489.1"/>
    </source>
</evidence>
<sequence length="205" mass="23629">MCYQKGCFYNYGHCQSRHHHCVQSASMVRASSALQGVFDEPHFSGQIFKTQRLRRNSEVLNIGNTQFLFPWKIQPRKRERLELDIDYSSASSAPHSLARIRKSFSIVLDKPHDPTLLGAVTYRTLSERHKTYNSYIREGNWRIKEMKAPVTTNSTSGRMISTTMVRRAALIRRLQATYWLSVPIRSTGQGKYIPEGHDADRAYCT</sequence>
<protein>
    <submittedName>
        <fullName evidence="1">Uncharacterized protein</fullName>
    </submittedName>
</protein>
<reference evidence="2" key="1">
    <citation type="journal article" date="2014" name="Nat. Commun.">
        <title>Genomic adaptations of the halophilic Dead Sea filamentous fungus Eurotium rubrum.</title>
        <authorList>
            <person name="Kis-Papo T."/>
            <person name="Weig A.R."/>
            <person name="Riley R."/>
            <person name="Persoh D."/>
            <person name="Salamov A."/>
            <person name="Sun H."/>
            <person name="Lipzen A."/>
            <person name="Wasser S.P."/>
            <person name="Rambold G."/>
            <person name="Grigoriev I.V."/>
            <person name="Nevo E."/>
        </authorList>
    </citation>
    <scope>NUCLEOTIDE SEQUENCE [LARGE SCALE GENOMIC DNA]</scope>
    <source>
        <strain evidence="2">CBS 135680</strain>
    </source>
</reference>
<dbReference type="GeneID" id="63693352"/>
<gene>
    <name evidence="1" type="ORF">EURHEDRAFT_289997</name>
</gene>
<proteinExistence type="predicted"/>